<dbReference type="Proteomes" id="UP001529369">
    <property type="component" value="Unassembled WGS sequence"/>
</dbReference>
<gene>
    <name evidence="1" type="ORF">QWZ14_05055</name>
</gene>
<dbReference type="RefSeq" id="WP_290315479.1">
    <property type="nucleotide sequence ID" value="NZ_JAUFPN010000039.1"/>
</dbReference>
<organism evidence="1 2">
    <name type="scientific">Paeniroseomonas aquatica</name>
    <dbReference type="NCBI Taxonomy" id="373043"/>
    <lineage>
        <taxon>Bacteria</taxon>
        <taxon>Pseudomonadati</taxon>
        <taxon>Pseudomonadota</taxon>
        <taxon>Alphaproteobacteria</taxon>
        <taxon>Acetobacterales</taxon>
        <taxon>Acetobacteraceae</taxon>
        <taxon>Paeniroseomonas</taxon>
    </lineage>
</organism>
<reference evidence="2" key="1">
    <citation type="journal article" date="2019" name="Int. J. Syst. Evol. Microbiol.">
        <title>The Global Catalogue of Microorganisms (GCM) 10K type strain sequencing project: providing services to taxonomists for standard genome sequencing and annotation.</title>
        <authorList>
            <consortium name="The Broad Institute Genomics Platform"/>
            <consortium name="The Broad Institute Genome Sequencing Center for Infectious Disease"/>
            <person name="Wu L."/>
            <person name="Ma J."/>
        </authorList>
    </citation>
    <scope>NUCLEOTIDE SEQUENCE [LARGE SCALE GENOMIC DNA]</scope>
    <source>
        <strain evidence="2">CECT 7131</strain>
    </source>
</reference>
<keyword evidence="2" id="KW-1185">Reference proteome</keyword>
<evidence type="ECO:0000313" key="2">
    <source>
        <dbReference type="Proteomes" id="UP001529369"/>
    </source>
</evidence>
<name>A0ABT8A1Z6_9PROT</name>
<sequence>MTPAERERVKAALQSYLTENSITVHDLAARMKAAGRKVDAKVLHRFLDRGLQIDDQIMEVYRGFVDTPS</sequence>
<dbReference type="EMBL" id="JAUFPN010000039">
    <property type="protein sequence ID" value="MDN3563742.1"/>
    <property type="molecule type" value="Genomic_DNA"/>
</dbReference>
<proteinExistence type="predicted"/>
<accession>A0ABT8A1Z6</accession>
<comment type="caution">
    <text evidence="1">The sequence shown here is derived from an EMBL/GenBank/DDBJ whole genome shotgun (WGS) entry which is preliminary data.</text>
</comment>
<protein>
    <submittedName>
        <fullName evidence="1">Uncharacterized protein</fullName>
    </submittedName>
</protein>
<evidence type="ECO:0000313" key="1">
    <source>
        <dbReference type="EMBL" id="MDN3563742.1"/>
    </source>
</evidence>